<protein>
    <submittedName>
        <fullName evidence="2">Uncharacterized protein</fullName>
    </submittedName>
</protein>
<evidence type="ECO:0000313" key="2">
    <source>
        <dbReference type="EMBL" id="MED6214941.1"/>
    </source>
</evidence>
<sequence>YIPALTIIFFTYRQKKSSGLETWMEQLQHYLRAARMATIRGKRLLSDVDQEESCDNNRRNTGNILVSLDPH</sequence>
<feature type="non-terminal residue" evidence="2">
    <location>
        <position position="1"/>
    </location>
</feature>
<name>A0ABU6YYU7_9FABA</name>
<evidence type="ECO:0000256" key="1">
    <source>
        <dbReference type="SAM" id="MobiDB-lite"/>
    </source>
</evidence>
<evidence type="ECO:0000313" key="3">
    <source>
        <dbReference type="Proteomes" id="UP001341840"/>
    </source>
</evidence>
<reference evidence="2 3" key="1">
    <citation type="journal article" date="2023" name="Plants (Basel)">
        <title>Bridging the Gap: Combining Genomics and Transcriptomics Approaches to Understand Stylosanthes scabra, an Orphan Legume from the Brazilian Caatinga.</title>
        <authorList>
            <person name="Ferreira-Neto J.R.C."/>
            <person name="da Silva M.D."/>
            <person name="Binneck E."/>
            <person name="de Melo N.F."/>
            <person name="da Silva R.H."/>
            <person name="de Melo A.L.T.M."/>
            <person name="Pandolfi V."/>
            <person name="Bustamante F.O."/>
            <person name="Brasileiro-Vidal A.C."/>
            <person name="Benko-Iseppon A.M."/>
        </authorList>
    </citation>
    <scope>NUCLEOTIDE SEQUENCE [LARGE SCALE GENOMIC DNA]</scope>
    <source>
        <tissue evidence="2">Leaves</tissue>
    </source>
</reference>
<dbReference type="Proteomes" id="UP001341840">
    <property type="component" value="Unassembled WGS sequence"/>
</dbReference>
<proteinExistence type="predicted"/>
<feature type="region of interest" description="Disordered" evidence="1">
    <location>
        <begin position="52"/>
        <end position="71"/>
    </location>
</feature>
<gene>
    <name evidence="2" type="ORF">PIB30_108340</name>
</gene>
<keyword evidence="3" id="KW-1185">Reference proteome</keyword>
<feature type="non-terminal residue" evidence="2">
    <location>
        <position position="71"/>
    </location>
</feature>
<accession>A0ABU6YYU7</accession>
<organism evidence="2 3">
    <name type="scientific">Stylosanthes scabra</name>
    <dbReference type="NCBI Taxonomy" id="79078"/>
    <lineage>
        <taxon>Eukaryota</taxon>
        <taxon>Viridiplantae</taxon>
        <taxon>Streptophyta</taxon>
        <taxon>Embryophyta</taxon>
        <taxon>Tracheophyta</taxon>
        <taxon>Spermatophyta</taxon>
        <taxon>Magnoliopsida</taxon>
        <taxon>eudicotyledons</taxon>
        <taxon>Gunneridae</taxon>
        <taxon>Pentapetalae</taxon>
        <taxon>rosids</taxon>
        <taxon>fabids</taxon>
        <taxon>Fabales</taxon>
        <taxon>Fabaceae</taxon>
        <taxon>Papilionoideae</taxon>
        <taxon>50 kb inversion clade</taxon>
        <taxon>dalbergioids sensu lato</taxon>
        <taxon>Dalbergieae</taxon>
        <taxon>Pterocarpus clade</taxon>
        <taxon>Stylosanthes</taxon>
    </lineage>
</organism>
<comment type="caution">
    <text evidence="2">The sequence shown here is derived from an EMBL/GenBank/DDBJ whole genome shotgun (WGS) entry which is preliminary data.</text>
</comment>
<dbReference type="EMBL" id="JASCZI010246666">
    <property type="protein sequence ID" value="MED6214941.1"/>
    <property type="molecule type" value="Genomic_DNA"/>
</dbReference>